<name>A0ACD2U0C7_9PSED</name>
<keyword evidence="2" id="KW-1185">Reference proteome</keyword>
<organism evidence="1 2">
    <name type="scientific">Pseudomonas helmanticensis</name>
    <dbReference type="NCBI Taxonomy" id="1471381"/>
    <lineage>
        <taxon>Bacteria</taxon>
        <taxon>Pseudomonadati</taxon>
        <taxon>Pseudomonadota</taxon>
        <taxon>Gammaproteobacteria</taxon>
        <taxon>Pseudomonadales</taxon>
        <taxon>Pseudomonadaceae</taxon>
        <taxon>Pseudomonas</taxon>
    </lineage>
</organism>
<accession>A0ACD2U0C7</accession>
<sequence length="499" mass="57510">MEFEKILENIDNQGTRGYYLVEALLLGLLKTHLQAQDKPLKLQISTPDYGFDAFAPEGFDEFDGPTFIQITLSSHPKKILLDIEKMQKNFPFMENTSVLIITTKKPNQDILKNHITFHSKPGSPFHIWGPDKISSLIEKYPEQANKLIENIFTIRLETAFSKQQENWKDERNEIVERIKSEYKSGQFSLLLGAGVSSSAGLPDWNTLLNSLFVALLTSELGKDKTIDSMEISSIVRRLREVDGPSALMSARYIRKGMSTNGSSEQTLFVNTVTKQLYELRDKRKNVESKLIKSIASMCTPSRTGAKVKSVITYNFDDLLERQLCNREIQFRSIFEEIEIPNTDELPIYHVHGFLPEDRSNYSNLDRSTLVFSEEGYHKIYNEPYHWSNLIQLNSLKESTCVMIGLSMSDPNLRRLLEIAARSIEKPKHYAFMQRINIEHFSKYNDKKIINAPISTIKTFLDRHHSLNEEVLKELGVNIIWYEEHDDIPPLLEQISKKIN</sequence>
<proteinExistence type="predicted"/>
<reference evidence="1" key="1">
    <citation type="submission" date="2017-05" db="EMBL/GenBank/DDBJ databases">
        <authorList>
            <person name="Varghese N."/>
            <person name="Submissions S."/>
        </authorList>
    </citation>
    <scope>NUCLEOTIDE SEQUENCE</scope>
    <source>
        <strain evidence="1">LMG 28168</strain>
    </source>
</reference>
<evidence type="ECO:0000313" key="1">
    <source>
        <dbReference type="EMBL" id="SMQ22818.1"/>
    </source>
</evidence>
<gene>
    <name evidence="1" type="ORF">SAMN04488483_0588</name>
</gene>
<evidence type="ECO:0000313" key="2">
    <source>
        <dbReference type="Proteomes" id="UP001158048"/>
    </source>
</evidence>
<comment type="caution">
    <text evidence="1">The sequence shown here is derived from an EMBL/GenBank/DDBJ whole genome shotgun (WGS) entry which is preliminary data.</text>
</comment>
<dbReference type="EMBL" id="FXUY01000001">
    <property type="protein sequence ID" value="SMQ22818.1"/>
    <property type="molecule type" value="Genomic_DNA"/>
</dbReference>
<protein>
    <submittedName>
        <fullName evidence="1">SIR2-like domain-containing protein</fullName>
    </submittedName>
</protein>
<dbReference type="Proteomes" id="UP001158048">
    <property type="component" value="Unassembled WGS sequence"/>
</dbReference>